<reference evidence="2" key="1">
    <citation type="submission" date="2022-11" db="UniProtKB">
        <authorList>
            <consortium name="EnsemblMetazoa"/>
        </authorList>
    </citation>
    <scope>IDENTIFICATION</scope>
</reference>
<dbReference type="Proteomes" id="UP000887567">
    <property type="component" value="Unplaced"/>
</dbReference>
<sequence length="172" mass="19936">MGLFDSLRHEVVDIIEWLDHTRDTLVWRFPRYRNEIKNGAQLIVRPGQVAVLVHRGELADVFEPGHHRLTTDNVPILSRLQGWRHGFESPFKSEVYFVNTRQIVDLKWGTPNPIPVRDPEFGPIRLRAFGTYTLRATDPRALLRELVGTDDHFEADEIHELMRGLIHSSLAQ</sequence>
<dbReference type="RefSeq" id="XP_028516940.1">
    <property type="nucleotide sequence ID" value="XM_028661139.1"/>
</dbReference>
<dbReference type="GeneID" id="114575711"/>
<dbReference type="PANTHER" id="PTHR37826:SF2">
    <property type="entry name" value="ZINC-RIBBON DOMAIN-CONTAINING PROTEIN"/>
    <property type="match status" value="1"/>
</dbReference>
<dbReference type="KEGG" id="epa:114575711"/>
<organism evidence="2 3">
    <name type="scientific">Exaiptasia diaphana</name>
    <name type="common">Tropical sea anemone</name>
    <name type="synonym">Aiptasia pulchella</name>
    <dbReference type="NCBI Taxonomy" id="2652724"/>
    <lineage>
        <taxon>Eukaryota</taxon>
        <taxon>Metazoa</taxon>
        <taxon>Cnidaria</taxon>
        <taxon>Anthozoa</taxon>
        <taxon>Hexacorallia</taxon>
        <taxon>Actiniaria</taxon>
        <taxon>Aiptasiidae</taxon>
        <taxon>Exaiptasia</taxon>
    </lineage>
</organism>
<evidence type="ECO:0000313" key="3">
    <source>
        <dbReference type="Proteomes" id="UP000887567"/>
    </source>
</evidence>
<dbReference type="PANTHER" id="PTHR37826">
    <property type="entry name" value="FLOTILLIN BAND_7_5 DOMAIN PROTEIN"/>
    <property type="match status" value="1"/>
</dbReference>
<proteinExistence type="predicted"/>
<dbReference type="InterPro" id="IPR033880">
    <property type="entry name" value="SPFH_YdjI"/>
</dbReference>
<accession>A0A913YN82</accession>
<dbReference type="AlphaFoldDB" id="A0A913YN82"/>
<name>A0A913YN82_EXADI</name>
<dbReference type="OrthoDB" id="10461603at2759"/>
<protein>
    <recommendedName>
        <fullName evidence="1">SPFH domain-containing protein</fullName>
    </recommendedName>
</protein>
<evidence type="ECO:0000259" key="1">
    <source>
        <dbReference type="Pfam" id="PF13421"/>
    </source>
</evidence>
<feature type="domain" description="SPFH" evidence="1">
    <location>
        <begin position="26"/>
        <end position="171"/>
    </location>
</feature>
<evidence type="ECO:0000313" key="2">
    <source>
        <dbReference type="EnsemblMetazoa" id="XP_028516940.1"/>
    </source>
</evidence>
<keyword evidence="3" id="KW-1185">Reference proteome</keyword>
<dbReference type="EnsemblMetazoa" id="XM_028661139.1">
    <property type="protein sequence ID" value="XP_028516940.1"/>
    <property type="gene ID" value="LOC114575711"/>
</dbReference>
<dbReference type="Pfam" id="PF13421">
    <property type="entry name" value="Band_7_1"/>
    <property type="match status" value="1"/>
</dbReference>
<dbReference type="CDD" id="cd03408">
    <property type="entry name" value="SPFH_like_u1"/>
    <property type="match status" value="1"/>
</dbReference>